<dbReference type="Proteomes" id="UP000263489">
    <property type="component" value="Unassembled WGS sequence"/>
</dbReference>
<reference evidence="1 2" key="1">
    <citation type="journal article" date="2018" name="Nat. Biotechnol.">
        <title>A standardized bacterial taxonomy based on genome phylogeny substantially revises the tree of life.</title>
        <authorList>
            <person name="Parks D.H."/>
            <person name="Chuvochina M."/>
            <person name="Waite D.W."/>
            <person name="Rinke C."/>
            <person name="Skarshewski A."/>
            <person name="Chaumeil P.A."/>
            <person name="Hugenholtz P."/>
        </authorList>
    </citation>
    <scope>NUCLEOTIDE SEQUENCE [LARGE SCALE GENOMIC DNA]</scope>
    <source>
        <strain evidence="1">UBA9380</strain>
    </source>
</reference>
<evidence type="ECO:0000313" key="1">
    <source>
        <dbReference type="EMBL" id="HBC35444.1"/>
    </source>
</evidence>
<dbReference type="AlphaFoldDB" id="A0A352IVG1"/>
<feature type="non-terminal residue" evidence="1">
    <location>
        <position position="218"/>
    </location>
</feature>
<comment type="caution">
    <text evidence="1">The sequence shown here is derived from an EMBL/GenBank/DDBJ whole genome shotgun (WGS) entry which is preliminary data.</text>
</comment>
<protein>
    <submittedName>
        <fullName evidence="1">Uncharacterized protein</fullName>
    </submittedName>
</protein>
<gene>
    <name evidence="1" type="ORF">DC045_14260</name>
</gene>
<proteinExistence type="predicted"/>
<name>A0A352IVG1_9GAMM</name>
<dbReference type="EMBL" id="DNNA01000229">
    <property type="protein sequence ID" value="HBC35444.1"/>
    <property type="molecule type" value="Genomic_DNA"/>
</dbReference>
<organism evidence="1 2">
    <name type="scientific">Marinobacter adhaerens</name>
    <dbReference type="NCBI Taxonomy" id="1033846"/>
    <lineage>
        <taxon>Bacteria</taxon>
        <taxon>Pseudomonadati</taxon>
        <taxon>Pseudomonadota</taxon>
        <taxon>Gammaproteobacteria</taxon>
        <taxon>Pseudomonadales</taxon>
        <taxon>Marinobacteraceae</taxon>
        <taxon>Marinobacter</taxon>
    </lineage>
</organism>
<sequence length="218" mass="23474">MQMTVDIPTWLGAYEKAQSEGATEANAISMADQAVIDAQGGGQIKDLAQIQRGHPALKLFTNFISYFVTTWNLMAERYRLNKFESMADAGRFASDFLLLYTVPAVLGYFVSGALRGFGGDDLEDPEEMAGVLAREQLSYMLGGFFGIRELSSGIQGFYGYSGPAGTRFFSEAVSAMNQASQGEADAALAKSLNDMGGILFHYPAGQVERSVEGASLIL</sequence>
<evidence type="ECO:0000313" key="2">
    <source>
        <dbReference type="Proteomes" id="UP000263489"/>
    </source>
</evidence>
<accession>A0A352IVG1</accession>